<reference evidence="1 2" key="1">
    <citation type="submission" date="2023-07" db="EMBL/GenBank/DDBJ databases">
        <title>Sorghum-associated microbial communities from plants grown in Nebraska, USA.</title>
        <authorList>
            <person name="Schachtman D."/>
        </authorList>
    </citation>
    <scope>NUCLEOTIDE SEQUENCE [LARGE SCALE GENOMIC DNA]</scope>
    <source>
        <strain evidence="1 2">DS1027</strain>
    </source>
</reference>
<protein>
    <submittedName>
        <fullName evidence="1">Uncharacterized protein</fullName>
    </submittedName>
</protein>
<sequence>MARGYNGLGRGIRVAENVGGGNANHAKPVAFHPRRTPGISKRASAHVMRNPVDLEDSSRRSAIEISDKAAHRVLSAQLDSRRPLPKALP</sequence>
<keyword evidence="2" id="KW-1185">Reference proteome</keyword>
<dbReference type="Proteomes" id="UP001184150">
    <property type="component" value="Unassembled WGS sequence"/>
</dbReference>
<proteinExistence type="predicted"/>
<accession>A0ABU1MI97</accession>
<dbReference type="EMBL" id="JAVDRD010000001">
    <property type="protein sequence ID" value="MDR6509796.1"/>
    <property type="molecule type" value="Genomic_DNA"/>
</dbReference>
<name>A0ABU1MI97_9SPHN</name>
<evidence type="ECO:0000313" key="1">
    <source>
        <dbReference type="EMBL" id="MDR6509796.1"/>
    </source>
</evidence>
<gene>
    <name evidence="1" type="ORF">J2792_000636</name>
</gene>
<comment type="caution">
    <text evidence="1">The sequence shown here is derived from an EMBL/GenBank/DDBJ whole genome shotgun (WGS) entry which is preliminary data.</text>
</comment>
<organism evidence="1 2">
    <name type="scientific">Novosphingobium capsulatum</name>
    <dbReference type="NCBI Taxonomy" id="13688"/>
    <lineage>
        <taxon>Bacteria</taxon>
        <taxon>Pseudomonadati</taxon>
        <taxon>Pseudomonadota</taxon>
        <taxon>Alphaproteobacteria</taxon>
        <taxon>Sphingomonadales</taxon>
        <taxon>Sphingomonadaceae</taxon>
        <taxon>Novosphingobium</taxon>
    </lineage>
</organism>
<evidence type="ECO:0000313" key="2">
    <source>
        <dbReference type="Proteomes" id="UP001184150"/>
    </source>
</evidence>